<dbReference type="OrthoDB" id="7584044at2"/>
<dbReference type="Pfam" id="PF13545">
    <property type="entry name" value="HTH_Crp_2"/>
    <property type="match status" value="1"/>
</dbReference>
<evidence type="ECO:0000256" key="3">
    <source>
        <dbReference type="ARBA" id="ARBA00023163"/>
    </source>
</evidence>
<evidence type="ECO:0000256" key="1">
    <source>
        <dbReference type="ARBA" id="ARBA00023015"/>
    </source>
</evidence>
<keyword evidence="2" id="KW-0238">DNA-binding</keyword>
<evidence type="ECO:0000256" key="2">
    <source>
        <dbReference type="ARBA" id="ARBA00023125"/>
    </source>
</evidence>
<dbReference type="Pfam" id="PF00027">
    <property type="entry name" value="cNMP_binding"/>
    <property type="match status" value="1"/>
</dbReference>
<dbReference type="RefSeq" id="WP_149819855.1">
    <property type="nucleotide sequence ID" value="NZ_VUOA01000031.1"/>
</dbReference>
<keyword evidence="3" id="KW-0804">Transcription</keyword>
<dbReference type="InterPro" id="IPR036388">
    <property type="entry name" value="WH-like_DNA-bd_sf"/>
</dbReference>
<dbReference type="CDD" id="cd00038">
    <property type="entry name" value="CAP_ED"/>
    <property type="match status" value="1"/>
</dbReference>
<feature type="domain" description="Cyclic nucleotide-binding" evidence="4">
    <location>
        <begin position="11"/>
        <end position="113"/>
    </location>
</feature>
<keyword evidence="1" id="KW-0805">Transcription regulation</keyword>
<organism evidence="5 6">
    <name type="scientific">Salinarimonas soli</name>
    <dbReference type="NCBI Taxonomy" id="1638099"/>
    <lineage>
        <taxon>Bacteria</taxon>
        <taxon>Pseudomonadati</taxon>
        <taxon>Pseudomonadota</taxon>
        <taxon>Alphaproteobacteria</taxon>
        <taxon>Hyphomicrobiales</taxon>
        <taxon>Salinarimonadaceae</taxon>
        <taxon>Salinarimonas</taxon>
    </lineage>
</organism>
<dbReference type="PROSITE" id="PS50042">
    <property type="entry name" value="CNMP_BINDING_3"/>
    <property type="match status" value="1"/>
</dbReference>
<dbReference type="GO" id="GO:0003700">
    <property type="term" value="F:DNA-binding transcription factor activity"/>
    <property type="evidence" value="ECO:0007669"/>
    <property type="project" value="TreeGrafter"/>
</dbReference>
<dbReference type="GO" id="GO:0003677">
    <property type="term" value="F:DNA binding"/>
    <property type="evidence" value="ECO:0007669"/>
    <property type="project" value="UniProtKB-KW"/>
</dbReference>
<dbReference type="InterPro" id="IPR014710">
    <property type="entry name" value="RmlC-like_jellyroll"/>
</dbReference>
<dbReference type="SUPFAM" id="SSF46785">
    <property type="entry name" value="Winged helix' DNA-binding domain"/>
    <property type="match status" value="1"/>
</dbReference>
<dbReference type="InterPro" id="IPR000595">
    <property type="entry name" value="cNMP-bd_dom"/>
</dbReference>
<accession>A0A5B2VB28</accession>
<dbReference type="SMART" id="SM00100">
    <property type="entry name" value="cNMP"/>
    <property type="match status" value="1"/>
</dbReference>
<dbReference type="Gene3D" id="1.10.10.10">
    <property type="entry name" value="Winged helix-like DNA-binding domain superfamily/Winged helix DNA-binding domain"/>
    <property type="match status" value="1"/>
</dbReference>
<reference evidence="5 6" key="2">
    <citation type="submission" date="2019-09" db="EMBL/GenBank/DDBJ databases">
        <authorList>
            <person name="Jin C."/>
        </authorList>
    </citation>
    <scope>NUCLEOTIDE SEQUENCE [LARGE SCALE GENOMIC DNA]</scope>
    <source>
        <strain evidence="5 6">BN140002</strain>
    </source>
</reference>
<dbReference type="InterPro" id="IPR036390">
    <property type="entry name" value="WH_DNA-bd_sf"/>
</dbReference>
<protein>
    <submittedName>
        <fullName evidence="5">Crp/Fnr family transcriptional regulator</fullName>
    </submittedName>
</protein>
<name>A0A5B2VB28_9HYPH</name>
<dbReference type="InterPro" id="IPR012318">
    <property type="entry name" value="HTH_CRP"/>
</dbReference>
<evidence type="ECO:0000313" key="5">
    <source>
        <dbReference type="EMBL" id="KAA2235938.1"/>
    </source>
</evidence>
<dbReference type="Gene3D" id="2.60.120.10">
    <property type="entry name" value="Jelly Rolls"/>
    <property type="match status" value="1"/>
</dbReference>
<dbReference type="InterPro" id="IPR050397">
    <property type="entry name" value="Env_Response_Regulators"/>
</dbReference>
<dbReference type="Proteomes" id="UP000323142">
    <property type="component" value="Unassembled WGS sequence"/>
</dbReference>
<evidence type="ECO:0000313" key="6">
    <source>
        <dbReference type="Proteomes" id="UP000323142"/>
    </source>
</evidence>
<dbReference type="InterPro" id="IPR018490">
    <property type="entry name" value="cNMP-bd_dom_sf"/>
</dbReference>
<sequence length="239" mass="26942">MPDRLIQKLALRDRLSIEERRVLSGIVARTVVVPKGEDLVREGATPTESKILQSGFAARYKLLQNGKRQITALHVIGDFVDLQSLVIKPMDHAILALTDCTVGAVPHEILRGITERYPHLTRMLMLNIALDGAIHRQWLVMTGRPSAGSRFAHLVCELFVRLQAVGQTQDNSFHLPVTQGELSDVLGLSTVHVNRTLQILRANELLVWRNGEVEILDWQRLCEVAEFDPTYLNLHNEPR</sequence>
<comment type="caution">
    <text evidence="5">The sequence shown here is derived from an EMBL/GenBank/DDBJ whole genome shotgun (WGS) entry which is preliminary data.</text>
</comment>
<dbReference type="AlphaFoldDB" id="A0A5B2VB28"/>
<reference evidence="5 6" key="1">
    <citation type="submission" date="2019-09" db="EMBL/GenBank/DDBJ databases">
        <title>Salinarimonas rosea gen. nov., sp. nov., a new member of the a-2 subgroup of the Proteobacteria.</title>
        <authorList>
            <person name="Liu J."/>
        </authorList>
    </citation>
    <scope>NUCLEOTIDE SEQUENCE [LARGE SCALE GENOMIC DNA]</scope>
    <source>
        <strain evidence="5 6">BN140002</strain>
    </source>
</reference>
<dbReference type="SUPFAM" id="SSF51206">
    <property type="entry name" value="cAMP-binding domain-like"/>
    <property type="match status" value="1"/>
</dbReference>
<dbReference type="EMBL" id="VUOA01000031">
    <property type="protein sequence ID" value="KAA2235938.1"/>
    <property type="molecule type" value="Genomic_DNA"/>
</dbReference>
<dbReference type="SMART" id="SM00419">
    <property type="entry name" value="HTH_CRP"/>
    <property type="match status" value="1"/>
</dbReference>
<dbReference type="GO" id="GO:0005829">
    <property type="term" value="C:cytosol"/>
    <property type="evidence" value="ECO:0007669"/>
    <property type="project" value="TreeGrafter"/>
</dbReference>
<keyword evidence="6" id="KW-1185">Reference proteome</keyword>
<dbReference type="PANTHER" id="PTHR24567:SF68">
    <property type="entry name" value="DNA-BINDING TRANSCRIPTIONAL DUAL REGULATOR CRP"/>
    <property type="match status" value="1"/>
</dbReference>
<dbReference type="PANTHER" id="PTHR24567">
    <property type="entry name" value="CRP FAMILY TRANSCRIPTIONAL REGULATORY PROTEIN"/>
    <property type="match status" value="1"/>
</dbReference>
<proteinExistence type="predicted"/>
<evidence type="ECO:0000259" key="4">
    <source>
        <dbReference type="PROSITE" id="PS50042"/>
    </source>
</evidence>
<gene>
    <name evidence="5" type="ORF">F0L46_17390</name>
</gene>